<dbReference type="Proteomes" id="UP000188533">
    <property type="component" value="Unassembled WGS sequence"/>
</dbReference>
<reference evidence="2 3" key="1">
    <citation type="submission" date="2016-08" db="EMBL/GenBank/DDBJ databases">
        <authorList>
            <consortium name="Lentinula edodes genome sequencing consortium"/>
            <person name="Sakamoto Y."/>
            <person name="Nakade K."/>
            <person name="Sato S."/>
            <person name="Yoshida Y."/>
            <person name="Miyazaki K."/>
            <person name="Natsume S."/>
            <person name="Konno N."/>
        </authorList>
    </citation>
    <scope>NUCLEOTIDE SEQUENCE [LARGE SCALE GENOMIC DNA]</scope>
    <source>
        <strain evidence="2 3">NBRC 111202</strain>
    </source>
</reference>
<dbReference type="PANTHER" id="PTHR45348">
    <property type="entry name" value="HYPOTHETICAL OXIDOREDUCTASE (EUROFUNG)"/>
    <property type="match status" value="1"/>
</dbReference>
<keyword evidence="3" id="KW-1185">Reference proteome</keyword>
<dbReference type="Gene3D" id="3.40.50.720">
    <property type="entry name" value="NAD(P)-binding Rossmann-like Domain"/>
    <property type="match status" value="1"/>
</dbReference>
<feature type="domain" description="Enoyl reductase (ER)" evidence="1">
    <location>
        <begin position="29"/>
        <end position="361"/>
    </location>
</feature>
<dbReference type="EMBL" id="BDGU01000423">
    <property type="protein sequence ID" value="GAW07382.1"/>
    <property type="molecule type" value="Genomic_DNA"/>
</dbReference>
<dbReference type="InterPro" id="IPR036291">
    <property type="entry name" value="NAD(P)-bd_dom_sf"/>
</dbReference>
<dbReference type="STRING" id="5353.A0A1Q3EJK1"/>
<dbReference type="InterPro" id="IPR011032">
    <property type="entry name" value="GroES-like_sf"/>
</dbReference>
<dbReference type="Pfam" id="PF00107">
    <property type="entry name" value="ADH_zinc_N"/>
    <property type="match status" value="1"/>
</dbReference>
<dbReference type="Gene3D" id="3.90.180.10">
    <property type="entry name" value="Medium-chain alcohol dehydrogenases, catalytic domain"/>
    <property type="match status" value="1"/>
</dbReference>
<dbReference type="AlphaFoldDB" id="A0A1Q3EJK1"/>
<protein>
    <recommendedName>
        <fullName evidence="1">Enoyl reductase (ER) domain-containing protein</fullName>
    </recommendedName>
</protein>
<reference evidence="2 3" key="2">
    <citation type="submission" date="2017-02" db="EMBL/GenBank/DDBJ databases">
        <title>A genome survey and senescence transcriptome analysis in Lentinula edodes.</title>
        <authorList>
            <person name="Sakamoto Y."/>
            <person name="Nakade K."/>
            <person name="Sato S."/>
            <person name="Yoshida Y."/>
            <person name="Miyazaki K."/>
            <person name="Natsume S."/>
            <person name="Konno N."/>
        </authorList>
    </citation>
    <scope>NUCLEOTIDE SEQUENCE [LARGE SCALE GENOMIC DNA]</scope>
    <source>
        <strain evidence="2 3">NBRC 111202</strain>
    </source>
</reference>
<gene>
    <name evidence="2" type="ORF">LENED_009369</name>
</gene>
<dbReference type="SMART" id="SM00829">
    <property type="entry name" value="PKS_ER"/>
    <property type="match status" value="1"/>
</dbReference>
<name>A0A1Q3EJK1_LENED</name>
<dbReference type="InterPro" id="IPR047122">
    <property type="entry name" value="Trans-enoyl_RdTase-like"/>
</dbReference>
<dbReference type="CDD" id="cd08249">
    <property type="entry name" value="enoyl_reductase_like"/>
    <property type="match status" value="1"/>
</dbReference>
<dbReference type="GO" id="GO:0016651">
    <property type="term" value="F:oxidoreductase activity, acting on NAD(P)H"/>
    <property type="evidence" value="ECO:0007669"/>
    <property type="project" value="InterPro"/>
</dbReference>
<dbReference type="InterPro" id="IPR013149">
    <property type="entry name" value="ADH-like_C"/>
</dbReference>
<evidence type="ECO:0000313" key="3">
    <source>
        <dbReference type="Proteomes" id="UP000188533"/>
    </source>
</evidence>
<dbReference type="InterPro" id="IPR013154">
    <property type="entry name" value="ADH-like_N"/>
</dbReference>
<dbReference type="PANTHER" id="PTHR45348:SF2">
    <property type="entry name" value="ZINC-TYPE ALCOHOL DEHYDROGENASE-LIKE PROTEIN C2E1P3.01"/>
    <property type="match status" value="1"/>
</dbReference>
<comment type="caution">
    <text evidence="2">The sequence shown here is derived from an EMBL/GenBank/DDBJ whole genome shotgun (WGS) entry which is preliminary data.</text>
</comment>
<organism evidence="2 3">
    <name type="scientific">Lentinula edodes</name>
    <name type="common">Shiitake mushroom</name>
    <name type="synonym">Lentinus edodes</name>
    <dbReference type="NCBI Taxonomy" id="5353"/>
    <lineage>
        <taxon>Eukaryota</taxon>
        <taxon>Fungi</taxon>
        <taxon>Dikarya</taxon>
        <taxon>Basidiomycota</taxon>
        <taxon>Agaricomycotina</taxon>
        <taxon>Agaricomycetes</taxon>
        <taxon>Agaricomycetidae</taxon>
        <taxon>Agaricales</taxon>
        <taxon>Marasmiineae</taxon>
        <taxon>Omphalotaceae</taxon>
        <taxon>Lentinula</taxon>
    </lineage>
</organism>
<dbReference type="Pfam" id="PF08240">
    <property type="entry name" value="ADH_N"/>
    <property type="match status" value="1"/>
</dbReference>
<sequence>MAAVEIPTNIRAVQVQPDKTVKVIQIPFGQDDLVKNLPEDQLIIRVRAVALNPTDWKHGIGEWGTAGTILGCDSAGDVVKVGSAVKHLKVGDRVAGFNYGGSYQTNNGAYAEFVRLYASVTFKLPDELSYEEGASLPIPHLTAVQVFYMRLNIPKPFSPPAAEKEIILIWGGSTAVGHNAIQLARTSGLRVFVTASPAVHEELKTLGAEQTFDYKAVDVVKQIQDAAGERGIIYAIDTVGELSTTNSTIDALSLSRSGHLVSTLPPDPSSVNRRKDVKVEFSLVYTLLGLDFTFASAFKYDAIPEDKALSLEYVSTYMPRVLEGWKAGQGSTSLKPQRLRKLEGGLEKIEEGLKIMRDGKYGREKLVYTIA</sequence>
<dbReference type="SUPFAM" id="SSF50129">
    <property type="entry name" value="GroES-like"/>
    <property type="match status" value="1"/>
</dbReference>
<accession>A0A1Q3EJK1</accession>
<proteinExistence type="predicted"/>
<evidence type="ECO:0000259" key="1">
    <source>
        <dbReference type="SMART" id="SM00829"/>
    </source>
</evidence>
<evidence type="ECO:0000313" key="2">
    <source>
        <dbReference type="EMBL" id="GAW07382.1"/>
    </source>
</evidence>
<dbReference type="InterPro" id="IPR020843">
    <property type="entry name" value="ER"/>
</dbReference>
<dbReference type="SUPFAM" id="SSF51735">
    <property type="entry name" value="NAD(P)-binding Rossmann-fold domains"/>
    <property type="match status" value="1"/>
</dbReference>